<dbReference type="Gramene" id="MELO3C029686.2.1">
    <property type="protein sequence ID" value="MELO3C029686.2.1"/>
    <property type="gene ID" value="MELO3C029686.2"/>
</dbReference>
<organism evidence="2">
    <name type="scientific">Cucumis melo</name>
    <name type="common">Muskmelon</name>
    <dbReference type="NCBI Taxonomy" id="3656"/>
    <lineage>
        <taxon>Eukaryota</taxon>
        <taxon>Viridiplantae</taxon>
        <taxon>Streptophyta</taxon>
        <taxon>Embryophyta</taxon>
        <taxon>Tracheophyta</taxon>
        <taxon>Spermatophyta</taxon>
        <taxon>Magnoliopsida</taxon>
        <taxon>eudicotyledons</taxon>
        <taxon>Gunneridae</taxon>
        <taxon>Pentapetalae</taxon>
        <taxon>rosids</taxon>
        <taxon>fabids</taxon>
        <taxon>Cucurbitales</taxon>
        <taxon>Cucurbitaceae</taxon>
        <taxon>Benincaseae</taxon>
        <taxon>Cucumis</taxon>
    </lineage>
</organism>
<proteinExistence type="predicted"/>
<evidence type="ECO:0000313" key="2">
    <source>
        <dbReference type="EnsemblPlants" id="MELO3C029686.2.1"/>
    </source>
</evidence>
<dbReference type="EnsemblPlants" id="MELO3C029686.2.1">
    <property type="protein sequence ID" value="MELO3C029686.2.1"/>
    <property type="gene ID" value="MELO3C029686.2"/>
</dbReference>
<name>A0A9I9E729_CUCME</name>
<dbReference type="AlphaFoldDB" id="A0A9I9E729"/>
<protein>
    <submittedName>
        <fullName evidence="2">Uncharacterized protein</fullName>
    </submittedName>
</protein>
<accession>A0A9I9E729</accession>
<reference evidence="2" key="1">
    <citation type="submission" date="2023-03" db="UniProtKB">
        <authorList>
            <consortium name="EnsemblPlants"/>
        </authorList>
    </citation>
    <scope>IDENTIFICATION</scope>
</reference>
<feature type="compositionally biased region" description="Polar residues" evidence="1">
    <location>
        <begin position="277"/>
        <end position="286"/>
    </location>
</feature>
<sequence length="320" mass="36162">MFCPHSHASNRLPNIEFLQANTLNFGVPMIESSKRKVYLVDSCPKDPYHSDVVSVHSCPPPKLKTLQESSVEVFLPPFSLPLPKKEVDFYFTHKTRPSEEKMLGDTISPDALKDISGLVRKALRQSSEKRKGEKRRVRRRAREERRSSPVICANATITPPPWSSPIATTAFCSGKVGDFPTFPFSLNFSEILVHLVYIGEPVNLRRGLERVDEGTSNHFEENEMLDLLNDLQVPLEHEKATEEGTIASFPSSFHELDDLFQELDISPHTDHSRWVTLQKQSRTNKANKGKQPYNHDSGSKASEVPNSPLFIEFPGGLLWT</sequence>
<feature type="region of interest" description="Disordered" evidence="1">
    <location>
        <begin position="124"/>
        <end position="145"/>
    </location>
</feature>
<feature type="region of interest" description="Disordered" evidence="1">
    <location>
        <begin position="277"/>
        <end position="306"/>
    </location>
</feature>
<evidence type="ECO:0000256" key="1">
    <source>
        <dbReference type="SAM" id="MobiDB-lite"/>
    </source>
</evidence>